<dbReference type="InParanoid" id="D2W2Q0"/>
<organism evidence="2">
    <name type="scientific">Naegleria gruberi</name>
    <name type="common">Amoeba</name>
    <dbReference type="NCBI Taxonomy" id="5762"/>
    <lineage>
        <taxon>Eukaryota</taxon>
        <taxon>Discoba</taxon>
        <taxon>Heterolobosea</taxon>
        <taxon>Tetramitia</taxon>
        <taxon>Eutetramitia</taxon>
        <taxon>Vahlkampfiidae</taxon>
        <taxon>Naegleria</taxon>
    </lineage>
</organism>
<dbReference type="GeneID" id="8860771"/>
<dbReference type="Proteomes" id="UP000006671">
    <property type="component" value="Unassembled WGS sequence"/>
</dbReference>
<dbReference type="RefSeq" id="XP_002669401.1">
    <property type="nucleotide sequence ID" value="XM_002669355.1"/>
</dbReference>
<protein>
    <submittedName>
        <fullName evidence="1">Predicted protein</fullName>
    </submittedName>
</protein>
<evidence type="ECO:0000313" key="1">
    <source>
        <dbReference type="EMBL" id="EFC36657.1"/>
    </source>
</evidence>
<dbReference type="KEGG" id="ngr:NAEGRDRAFT_75668"/>
<keyword evidence="2" id="KW-1185">Reference proteome</keyword>
<sequence>MWTRYEQDPSLLDTVTDFVTRFLRNKYFKKTLVTKYVIKLNNTELAKDLLRVSSSGNNLDAESLVALIKAFGLETYRERVMDLLVKCKANLAYGFLQEIEDEEMAEKVISFFSVKGGASSYESIVLLCQKYNRNLSEEVRKKMLSNWYGDVQDLFEMAKRLKDKNCFNAVLEKYFRPAKDNVPHYARNKLNDFDMNVSMVVDCIQYLGLDNCSNFLKELIAEYCANVFDSVLIRILKMFIGHPTNEHVIMFMIEQLCSGISKKVTSDKVDELVGILQGFETRDVGFMKAFVKGITPSKENRKNYHVIICPLITKVKGVDAIINSEPIQKLISKCISYYDKVIDKPSKLTPPPSNWTIDVTLKCTCDYCQMATQFLKNPHVTEYKLQENEKLRKHVTDNIVAVTRECLYNTEKTNRPPYILHITKNTQSKAMQAKALEEVKANKIELTSLLTSSLEPNKKKLKIEE</sequence>
<dbReference type="AlphaFoldDB" id="D2W2Q0"/>
<evidence type="ECO:0000313" key="2">
    <source>
        <dbReference type="Proteomes" id="UP000006671"/>
    </source>
</evidence>
<proteinExistence type="predicted"/>
<name>D2W2Q0_NAEGR</name>
<dbReference type="VEuPathDB" id="AmoebaDB:NAEGRDRAFT_75668"/>
<reference evidence="1 2" key="1">
    <citation type="journal article" date="2010" name="Cell">
        <title>The genome of Naegleria gruberi illuminates early eukaryotic versatility.</title>
        <authorList>
            <person name="Fritz-Laylin L.K."/>
            <person name="Prochnik S.E."/>
            <person name="Ginger M.L."/>
            <person name="Dacks J.B."/>
            <person name="Carpenter M.L."/>
            <person name="Field M.C."/>
            <person name="Kuo A."/>
            <person name="Paredez A."/>
            <person name="Chapman J."/>
            <person name="Pham J."/>
            <person name="Shu S."/>
            <person name="Neupane R."/>
            <person name="Cipriano M."/>
            <person name="Mancuso J."/>
            <person name="Tu H."/>
            <person name="Salamov A."/>
            <person name="Lindquist E."/>
            <person name="Shapiro H."/>
            <person name="Lucas S."/>
            <person name="Grigoriev I.V."/>
            <person name="Cande W.Z."/>
            <person name="Fulton C."/>
            <person name="Rokhsar D.S."/>
            <person name="Dawson S.C."/>
        </authorList>
    </citation>
    <scope>NUCLEOTIDE SEQUENCE [LARGE SCALE GENOMIC DNA]</scope>
    <source>
        <strain evidence="1 2">NEG-M</strain>
    </source>
</reference>
<dbReference type="EMBL" id="GG738927">
    <property type="protein sequence ID" value="EFC36657.1"/>
    <property type="molecule type" value="Genomic_DNA"/>
</dbReference>
<gene>
    <name evidence="1" type="ORF">NAEGRDRAFT_75668</name>
</gene>
<accession>D2W2Q0</accession>